<proteinExistence type="inferred from homology"/>
<dbReference type="GO" id="GO:0016891">
    <property type="term" value="F:RNA endonuclease activity producing 5'-phosphomonoesters, hydrolytic mechanism"/>
    <property type="evidence" value="ECO:0007669"/>
    <property type="project" value="TreeGrafter"/>
</dbReference>
<dbReference type="Pfam" id="PF13091">
    <property type="entry name" value="PLDc_2"/>
    <property type="match status" value="1"/>
</dbReference>
<evidence type="ECO:0000256" key="6">
    <source>
        <dbReference type="ARBA" id="ARBA00023098"/>
    </source>
</evidence>
<dbReference type="GO" id="GO:0016042">
    <property type="term" value="P:lipid catabolic process"/>
    <property type="evidence" value="ECO:0007669"/>
    <property type="project" value="UniProtKB-KW"/>
</dbReference>
<dbReference type="CDD" id="cd09129">
    <property type="entry name" value="PLDc_unchar2_1"/>
    <property type="match status" value="1"/>
</dbReference>
<feature type="domain" description="Phospholipase D-like" evidence="8">
    <location>
        <begin position="307"/>
        <end position="447"/>
    </location>
</feature>
<organism evidence="9 10">
    <name type="scientific">Tetzosporium hominis</name>
    <dbReference type="NCBI Taxonomy" id="2020506"/>
    <lineage>
        <taxon>Bacteria</taxon>
        <taxon>Bacillati</taxon>
        <taxon>Bacillota</taxon>
        <taxon>Bacilli</taxon>
        <taxon>Bacillales</taxon>
        <taxon>Caryophanaceae</taxon>
        <taxon>Tetzosporium</taxon>
    </lineage>
</organism>
<dbReference type="AlphaFoldDB" id="A0A264VZK3"/>
<accession>A0A264VZK3</accession>
<dbReference type="GO" id="GO:0004630">
    <property type="term" value="F:phospholipase D activity"/>
    <property type="evidence" value="ECO:0007669"/>
    <property type="project" value="UniProtKB-EC"/>
</dbReference>
<dbReference type="SUPFAM" id="SSF56024">
    <property type="entry name" value="Phospholipase D/nuclease"/>
    <property type="match status" value="2"/>
</dbReference>
<keyword evidence="7" id="KW-0472">Membrane</keyword>
<dbReference type="InterPro" id="IPR025202">
    <property type="entry name" value="PLD-like_dom"/>
</dbReference>
<sequence>MGRFKRWSKRKRIVFSLLAVFIVVYAGMILWHTFKPLPDGVSFNGDLHPITDIEMVTDLTYALDDTGETRKTDNEIFNSIYEMIESAEEFVVVDMFLMDGFYEKDEGFPSIAEDLSSAMAIKKQQNPDMPVIFITDPINRGYGSYENEWFKKMRDAGVEIVYTDLDPLRDSTPIYSGVYRTFFQWFETGDNGWIPNAMASEAPKMTVASYLTLLNVKANHRKVVITEKEGMVSSANPHDASGLHGNIALRFTGSALLNDLLESEEAVTKFSAGLELPRVNEEAQEEEFQYEGQILTEKKILDALLTDIAATQEGDRIDLMMFFIAKRDIVNALVDASNRGVQVRMILDPNENSFGRQKSGLPNRPVAQELVEDTDGKLEIRWYNTVVGQYHSKAIHIQTDRSIISSGSANYTERTLDDYNLETNIRVIAPTESELSSEFTSYFERLWSNEDAEYTVQLDDYQNEFTWWQRWIYTLQKLIKVTTY</sequence>
<evidence type="ECO:0000256" key="2">
    <source>
        <dbReference type="ARBA" id="ARBA00008664"/>
    </source>
</evidence>
<keyword evidence="4" id="KW-0378">Hydrolase</keyword>
<evidence type="ECO:0000256" key="4">
    <source>
        <dbReference type="ARBA" id="ARBA00022801"/>
    </source>
</evidence>
<reference evidence="9 10" key="1">
    <citation type="submission" date="2017-07" db="EMBL/GenBank/DDBJ databases">
        <title>Tetzosporium hominis gen.nov. sp.nov.</title>
        <authorList>
            <person name="Tetz G."/>
            <person name="Tetz V."/>
        </authorList>
    </citation>
    <scope>NUCLEOTIDE SEQUENCE [LARGE SCALE GENOMIC DNA]</scope>
    <source>
        <strain evidence="9 10">VT-49</strain>
    </source>
</reference>
<keyword evidence="7" id="KW-1133">Transmembrane helix</keyword>
<dbReference type="Gene3D" id="3.30.870.10">
    <property type="entry name" value="Endonuclease Chain A"/>
    <property type="match status" value="2"/>
</dbReference>
<comment type="similarity">
    <text evidence="2">Belongs to the phospholipase D family.</text>
</comment>
<evidence type="ECO:0000313" key="10">
    <source>
        <dbReference type="Proteomes" id="UP000217065"/>
    </source>
</evidence>
<dbReference type="EC" id="3.1.4.4" evidence="3"/>
<dbReference type="PANTHER" id="PTHR43856:SF1">
    <property type="entry name" value="MITOCHONDRIAL CARDIOLIPIN HYDROLASE"/>
    <property type="match status" value="1"/>
</dbReference>
<evidence type="ECO:0000256" key="3">
    <source>
        <dbReference type="ARBA" id="ARBA00012027"/>
    </source>
</evidence>
<dbReference type="EMBL" id="NOKQ01000348">
    <property type="protein sequence ID" value="OZS76761.1"/>
    <property type="molecule type" value="Genomic_DNA"/>
</dbReference>
<comment type="caution">
    <text evidence="9">The sequence shown here is derived from an EMBL/GenBank/DDBJ whole genome shotgun (WGS) entry which is preliminary data.</text>
</comment>
<dbReference type="OrthoDB" id="92272at2"/>
<dbReference type="Proteomes" id="UP000217065">
    <property type="component" value="Unassembled WGS sequence"/>
</dbReference>
<keyword evidence="5" id="KW-0442">Lipid degradation</keyword>
<feature type="transmembrane region" description="Helical" evidence="7">
    <location>
        <begin position="12"/>
        <end position="34"/>
    </location>
</feature>
<dbReference type="RefSeq" id="WP_094944694.1">
    <property type="nucleotide sequence ID" value="NZ_NOKQ01000348.1"/>
</dbReference>
<dbReference type="CDD" id="cd09130">
    <property type="entry name" value="PLDc_unchar2_2"/>
    <property type="match status" value="1"/>
</dbReference>
<gene>
    <name evidence="9" type="ORF">CF394_14895</name>
</gene>
<protein>
    <recommendedName>
        <fullName evidence="3">phospholipase D</fullName>
        <ecNumber evidence="3">3.1.4.4</ecNumber>
    </recommendedName>
</protein>
<evidence type="ECO:0000313" key="9">
    <source>
        <dbReference type="EMBL" id="OZS76761.1"/>
    </source>
</evidence>
<evidence type="ECO:0000256" key="5">
    <source>
        <dbReference type="ARBA" id="ARBA00022963"/>
    </source>
</evidence>
<evidence type="ECO:0000259" key="8">
    <source>
        <dbReference type="Pfam" id="PF13091"/>
    </source>
</evidence>
<keyword evidence="10" id="KW-1185">Reference proteome</keyword>
<keyword evidence="6" id="KW-0443">Lipid metabolism</keyword>
<dbReference type="PANTHER" id="PTHR43856">
    <property type="entry name" value="CARDIOLIPIN HYDROLASE"/>
    <property type="match status" value="1"/>
</dbReference>
<comment type="catalytic activity">
    <reaction evidence="1">
        <text>a 1,2-diacyl-sn-glycero-3-phosphocholine + H2O = a 1,2-diacyl-sn-glycero-3-phosphate + choline + H(+)</text>
        <dbReference type="Rhea" id="RHEA:14445"/>
        <dbReference type="ChEBI" id="CHEBI:15354"/>
        <dbReference type="ChEBI" id="CHEBI:15377"/>
        <dbReference type="ChEBI" id="CHEBI:15378"/>
        <dbReference type="ChEBI" id="CHEBI:57643"/>
        <dbReference type="ChEBI" id="CHEBI:58608"/>
        <dbReference type="EC" id="3.1.4.4"/>
    </reaction>
</comment>
<evidence type="ECO:0000256" key="1">
    <source>
        <dbReference type="ARBA" id="ARBA00000798"/>
    </source>
</evidence>
<name>A0A264VZK3_9BACL</name>
<keyword evidence="7" id="KW-0812">Transmembrane</keyword>
<evidence type="ECO:0000256" key="7">
    <source>
        <dbReference type="SAM" id="Phobius"/>
    </source>
</evidence>
<dbReference type="InterPro" id="IPR051406">
    <property type="entry name" value="PLD_domain"/>
</dbReference>